<gene>
    <name evidence="2" type="ORF">WR25_18893</name>
</gene>
<dbReference type="AlphaFoldDB" id="A0A2A2KHH4"/>
<name>A0A2A2KHH4_9BILA</name>
<keyword evidence="3" id="KW-1185">Reference proteome</keyword>
<dbReference type="EMBL" id="LIAE01008627">
    <property type="protein sequence ID" value="PAV73313.1"/>
    <property type="molecule type" value="Genomic_DNA"/>
</dbReference>
<protein>
    <submittedName>
        <fullName evidence="2">Uncharacterized protein</fullName>
    </submittedName>
</protein>
<sequence>MSLSANFLGFVVDLREFGLLLILLGLSWDVKAKSQDETLAGWNKAYGLWGKRSLTDESCSLANGERFVGTKKAVNDNTEIIRTTRNSTPEHLNTNQPINLSKH</sequence>
<comment type="caution">
    <text evidence="2">The sequence shown here is derived from an EMBL/GenBank/DDBJ whole genome shotgun (WGS) entry which is preliminary data.</text>
</comment>
<feature type="region of interest" description="Disordered" evidence="1">
    <location>
        <begin position="84"/>
        <end position="103"/>
    </location>
</feature>
<evidence type="ECO:0000313" key="3">
    <source>
        <dbReference type="Proteomes" id="UP000218231"/>
    </source>
</evidence>
<organism evidence="2 3">
    <name type="scientific">Diploscapter pachys</name>
    <dbReference type="NCBI Taxonomy" id="2018661"/>
    <lineage>
        <taxon>Eukaryota</taxon>
        <taxon>Metazoa</taxon>
        <taxon>Ecdysozoa</taxon>
        <taxon>Nematoda</taxon>
        <taxon>Chromadorea</taxon>
        <taxon>Rhabditida</taxon>
        <taxon>Rhabditina</taxon>
        <taxon>Rhabditomorpha</taxon>
        <taxon>Rhabditoidea</taxon>
        <taxon>Rhabditidae</taxon>
        <taxon>Diploscapter</taxon>
    </lineage>
</organism>
<evidence type="ECO:0000313" key="2">
    <source>
        <dbReference type="EMBL" id="PAV73313.1"/>
    </source>
</evidence>
<accession>A0A2A2KHH4</accession>
<reference evidence="2 3" key="1">
    <citation type="journal article" date="2017" name="Curr. Biol.">
        <title>Genome architecture and evolution of a unichromosomal asexual nematode.</title>
        <authorList>
            <person name="Fradin H."/>
            <person name="Zegar C."/>
            <person name="Gutwein M."/>
            <person name="Lucas J."/>
            <person name="Kovtun M."/>
            <person name="Corcoran D."/>
            <person name="Baugh L.R."/>
            <person name="Kiontke K."/>
            <person name="Gunsalus K."/>
            <person name="Fitch D.H."/>
            <person name="Piano F."/>
        </authorList>
    </citation>
    <scope>NUCLEOTIDE SEQUENCE [LARGE SCALE GENOMIC DNA]</scope>
    <source>
        <strain evidence="2">PF1309</strain>
    </source>
</reference>
<evidence type="ECO:0000256" key="1">
    <source>
        <dbReference type="SAM" id="MobiDB-lite"/>
    </source>
</evidence>
<proteinExistence type="predicted"/>
<dbReference type="Proteomes" id="UP000218231">
    <property type="component" value="Unassembled WGS sequence"/>
</dbReference>